<dbReference type="EMBL" id="JBHTMN010000007">
    <property type="protein sequence ID" value="MFD1383244.1"/>
    <property type="molecule type" value="Genomic_DNA"/>
</dbReference>
<gene>
    <name evidence="3" type="ORF">ACFQ45_07685</name>
</gene>
<evidence type="ECO:0000259" key="2">
    <source>
        <dbReference type="Pfam" id="PF01266"/>
    </source>
</evidence>
<keyword evidence="4" id="KW-1185">Reference proteome</keyword>
<evidence type="ECO:0000313" key="4">
    <source>
        <dbReference type="Proteomes" id="UP001597059"/>
    </source>
</evidence>
<dbReference type="EC" id="1.-.-.-" evidence="3"/>
<proteinExistence type="predicted"/>
<dbReference type="GO" id="GO:0016491">
    <property type="term" value="F:oxidoreductase activity"/>
    <property type="evidence" value="ECO:0007669"/>
    <property type="project" value="UniProtKB-KW"/>
</dbReference>
<organism evidence="3 4">
    <name type="scientific">Rhodanobacter aciditrophus</name>
    <dbReference type="NCBI Taxonomy" id="1623218"/>
    <lineage>
        <taxon>Bacteria</taxon>
        <taxon>Pseudomonadati</taxon>
        <taxon>Pseudomonadota</taxon>
        <taxon>Gammaproteobacteria</taxon>
        <taxon>Lysobacterales</taxon>
        <taxon>Rhodanobacteraceae</taxon>
        <taxon>Rhodanobacter</taxon>
    </lineage>
</organism>
<dbReference type="PANTHER" id="PTHR13847">
    <property type="entry name" value="SARCOSINE DEHYDROGENASE-RELATED"/>
    <property type="match status" value="1"/>
</dbReference>
<comment type="caution">
    <text evidence="3">The sequence shown here is derived from an EMBL/GenBank/DDBJ whole genome shotgun (WGS) entry which is preliminary data.</text>
</comment>
<reference evidence="4" key="1">
    <citation type="journal article" date="2019" name="Int. J. Syst. Evol. Microbiol.">
        <title>The Global Catalogue of Microorganisms (GCM) 10K type strain sequencing project: providing services to taxonomists for standard genome sequencing and annotation.</title>
        <authorList>
            <consortium name="The Broad Institute Genomics Platform"/>
            <consortium name="The Broad Institute Genome Sequencing Center for Infectious Disease"/>
            <person name="Wu L."/>
            <person name="Ma J."/>
        </authorList>
    </citation>
    <scope>NUCLEOTIDE SEQUENCE [LARGE SCALE GENOMIC DNA]</scope>
    <source>
        <strain evidence="4">JCM 30774</strain>
    </source>
</reference>
<protein>
    <submittedName>
        <fullName evidence="3">NAD(P)/FAD-dependent oxidoreductase</fullName>
        <ecNumber evidence="3">1.-.-.-</ecNumber>
    </submittedName>
</protein>
<dbReference type="InterPro" id="IPR036188">
    <property type="entry name" value="FAD/NAD-bd_sf"/>
</dbReference>
<evidence type="ECO:0000256" key="1">
    <source>
        <dbReference type="ARBA" id="ARBA00023002"/>
    </source>
</evidence>
<dbReference type="SUPFAM" id="SSF51905">
    <property type="entry name" value="FAD/NAD(P)-binding domain"/>
    <property type="match status" value="1"/>
</dbReference>
<dbReference type="Gene3D" id="3.50.50.60">
    <property type="entry name" value="FAD/NAD(P)-binding domain"/>
    <property type="match status" value="1"/>
</dbReference>
<dbReference type="Gene3D" id="3.30.9.10">
    <property type="entry name" value="D-Amino Acid Oxidase, subunit A, domain 2"/>
    <property type="match status" value="1"/>
</dbReference>
<dbReference type="PANTHER" id="PTHR13847:SF289">
    <property type="entry name" value="GLYCINE OXIDASE"/>
    <property type="match status" value="1"/>
</dbReference>
<dbReference type="Proteomes" id="UP001597059">
    <property type="component" value="Unassembled WGS sequence"/>
</dbReference>
<evidence type="ECO:0000313" key="3">
    <source>
        <dbReference type="EMBL" id="MFD1383244.1"/>
    </source>
</evidence>
<dbReference type="RefSeq" id="WP_377366420.1">
    <property type="nucleotide sequence ID" value="NZ_JBHTMN010000007.1"/>
</dbReference>
<dbReference type="Pfam" id="PF01266">
    <property type="entry name" value="DAO"/>
    <property type="match status" value="1"/>
</dbReference>
<feature type="domain" description="FAD dependent oxidoreductase" evidence="2">
    <location>
        <begin position="5"/>
        <end position="390"/>
    </location>
</feature>
<sequence>MAEFFVLGAGMVGISTALALQAKGHDVVVLDRTSPGLETSYGNAGIIQTEAAEPYALPRDIGTLFKYGVGLSNDVVWSLGATLKMAPALWRYLKLSADKPYQRISASYSQLAARATADHQPLIEASNSEHLIRREGLVMLYRDQQSFDEAATRAQRLDREYGVTSRTLSGEDYRKEEPALLKTPTGAVHWLQSWSCSDPGALTQAYGKLFQSRGGRIIQCDGAQVTQAAHGWQANTAEGLLTAEQIVVALGPWAPAFLQRFGYFIPMVYKRGYHGHYDAPMALTRPFLDVENGVLASSMTKGIRVTTGAALVKMDAKANPVQLERGTKALSDMLALGQKVQEPQWFGTRPCMPDMLPVVGQAPRHPTMWFHFGHGHQGFTQGPTTAELLLDVMAGEQNDLLSSLSPDDRF</sequence>
<keyword evidence="1 3" id="KW-0560">Oxidoreductase</keyword>
<accession>A0ABW4AZ30</accession>
<name>A0ABW4AZ30_9GAMM</name>
<dbReference type="InterPro" id="IPR006076">
    <property type="entry name" value="FAD-dep_OxRdtase"/>
</dbReference>